<feature type="domain" description="Transposase IS200-like" evidence="1">
    <location>
        <begin position="10"/>
        <end position="161"/>
    </location>
</feature>
<accession>A0A2H0UXX2</accession>
<dbReference type="EMBL" id="PFAV01000017">
    <property type="protein sequence ID" value="PIR91706.1"/>
    <property type="molecule type" value="Genomic_DNA"/>
</dbReference>
<dbReference type="SMART" id="SM01321">
    <property type="entry name" value="Y1_Tnp"/>
    <property type="match status" value="1"/>
</dbReference>
<dbReference type="InterPro" id="IPR036515">
    <property type="entry name" value="Transposase_17_sf"/>
</dbReference>
<evidence type="ECO:0000259" key="1">
    <source>
        <dbReference type="SMART" id="SM01321"/>
    </source>
</evidence>
<protein>
    <recommendedName>
        <fullName evidence="1">Transposase IS200-like domain-containing protein</fullName>
    </recommendedName>
</protein>
<evidence type="ECO:0000313" key="3">
    <source>
        <dbReference type="Proteomes" id="UP000228906"/>
    </source>
</evidence>
<dbReference type="PANTHER" id="PTHR34322">
    <property type="entry name" value="TRANSPOSASE, Y1_TNP DOMAIN-CONTAINING"/>
    <property type="match status" value="1"/>
</dbReference>
<dbReference type="PANTHER" id="PTHR34322:SF2">
    <property type="entry name" value="TRANSPOSASE IS200-LIKE DOMAIN-CONTAINING PROTEIN"/>
    <property type="match status" value="1"/>
</dbReference>
<dbReference type="GO" id="GO:0006313">
    <property type="term" value="P:DNA transposition"/>
    <property type="evidence" value="ECO:0007669"/>
    <property type="project" value="InterPro"/>
</dbReference>
<proteinExistence type="predicted"/>
<dbReference type="GO" id="GO:0004803">
    <property type="term" value="F:transposase activity"/>
    <property type="evidence" value="ECO:0007669"/>
    <property type="project" value="InterPro"/>
</dbReference>
<reference evidence="3" key="1">
    <citation type="submission" date="2017-09" db="EMBL/GenBank/DDBJ databases">
        <title>Depth-based differentiation of microbial function through sediment-hosted aquifers and enrichment of novel symbionts in the deep terrestrial subsurface.</title>
        <authorList>
            <person name="Probst A.J."/>
            <person name="Ladd B."/>
            <person name="Jarett J.K."/>
            <person name="Geller-Mcgrath D.E."/>
            <person name="Sieber C.M.K."/>
            <person name="Emerson J.B."/>
            <person name="Anantharaman K."/>
            <person name="Thomas B.C."/>
            <person name="Malmstrom R."/>
            <person name="Stieglmeier M."/>
            <person name="Klingl A."/>
            <person name="Woyke T."/>
            <person name="Ryan C.M."/>
            <person name="Banfield J.F."/>
        </authorList>
    </citation>
    <scope>NUCLEOTIDE SEQUENCE [LARGE SCALE GENOMIC DNA]</scope>
</reference>
<comment type="caution">
    <text evidence="2">The sequence shown here is derived from an EMBL/GenBank/DDBJ whole genome shotgun (WGS) entry which is preliminary data.</text>
</comment>
<dbReference type="Pfam" id="PF01797">
    <property type="entry name" value="Y1_Tnp"/>
    <property type="match status" value="1"/>
</dbReference>
<dbReference type="Proteomes" id="UP000228906">
    <property type="component" value="Unassembled WGS sequence"/>
</dbReference>
<dbReference type="AlphaFoldDB" id="A0A2H0UXX2"/>
<evidence type="ECO:0000313" key="2">
    <source>
        <dbReference type="EMBL" id="PIR91706.1"/>
    </source>
</evidence>
<dbReference type="GO" id="GO:0003677">
    <property type="term" value="F:DNA binding"/>
    <property type="evidence" value="ECO:0007669"/>
    <property type="project" value="InterPro"/>
</dbReference>
<dbReference type="Gene3D" id="3.30.70.1290">
    <property type="entry name" value="Transposase IS200-like"/>
    <property type="match status" value="1"/>
</dbReference>
<organism evidence="2 3">
    <name type="scientific">bacterium (Candidatus Gribaldobacteria) CG10_big_fil_rev_8_21_14_0_10_41_12</name>
    <dbReference type="NCBI Taxonomy" id="2014277"/>
    <lineage>
        <taxon>Bacteria</taxon>
        <taxon>Candidatus Gribaldobacteria</taxon>
    </lineage>
</organism>
<gene>
    <name evidence="2" type="ORF">COU03_00910</name>
</gene>
<dbReference type="InterPro" id="IPR002686">
    <property type="entry name" value="Transposase_17"/>
</dbReference>
<dbReference type="SUPFAM" id="SSF143422">
    <property type="entry name" value="Transposase IS200-like"/>
    <property type="match status" value="1"/>
</dbReference>
<name>A0A2H0UXX2_9BACT</name>
<sequence>MSKNQKIIFANGGYYHAYNRGVDKKIIFLDEEDFWKFFNCLRDLNNETYYEERLGVLGISKNLMRPLKSSDFQELGDFIQQQEKLVEVVSYSLGPNHFHLVLKQLKDKGVSNFMHRVSTSYTNYFNKKYERSGVLFQGVFKKIHIDNERYLLWLIGYVNGNIEIHGLGKASDYPWSSYQAIRKELRSFLKQEGSGLSKLSVLSGLDIILSQFGSVEQFEEFVKMVISESRAKKEMKNYLLEED</sequence>